<evidence type="ECO:0000313" key="1">
    <source>
        <dbReference type="EMBL" id="KHG07721.1"/>
    </source>
</evidence>
<organism evidence="1 2">
    <name type="scientific">Gossypium arboreum</name>
    <name type="common">Tree cotton</name>
    <name type="synonym">Gossypium nanking</name>
    <dbReference type="NCBI Taxonomy" id="29729"/>
    <lineage>
        <taxon>Eukaryota</taxon>
        <taxon>Viridiplantae</taxon>
        <taxon>Streptophyta</taxon>
        <taxon>Embryophyta</taxon>
        <taxon>Tracheophyta</taxon>
        <taxon>Spermatophyta</taxon>
        <taxon>Magnoliopsida</taxon>
        <taxon>eudicotyledons</taxon>
        <taxon>Gunneridae</taxon>
        <taxon>Pentapetalae</taxon>
        <taxon>rosids</taxon>
        <taxon>malvids</taxon>
        <taxon>Malvales</taxon>
        <taxon>Malvaceae</taxon>
        <taxon>Malvoideae</taxon>
        <taxon>Gossypium</taxon>
    </lineage>
</organism>
<gene>
    <name evidence="1" type="ORF">F383_33893</name>
</gene>
<reference evidence="2" key="1">
    <citation type="submission" date="2014-09" db="EMBL/GenBank/DDBJ databases">
        <authorList>
            <person name="Mudge J."/>
            <person name="Ramaraj T."/>
            <person name="Lindquist I.E."/>
            <person name="Bharti A.K."/>
            <person name="Sundararajan A."/>
            <person name="Cameron C.T."/>
            <person name="Woodward J.E."/>
            <person name="May G.D."/>
            <person name="Brubaker C."/>
            <person name="Broadhvest J."/>
            <person name="Wilkins T.A."/>
        </authorList>
    </citation>
    <scope>NUCLEOTIDE SEQUENCE</scope>
    <source>
        <strain evidence="2">cv. AKA8401</strain>
    </source>
</reference>
<keyword evidence="2" id="KW-1185">Reference proteome</keyword>
<proteinExistence type="predicted"/>
<accession>A0A0B0N9E9</accession>
<sequence>MPMSQAVWTLCNSLTWVTRPTQTPVCPKNGHTCPCITPCARSCQTYRVY</sequence>
<comment type="caution">
    <text evidence="1">The sequence shown here is derived from an EMBL/GenBank/DDBJ whole genome shotgun (WGS) entry which is preliminary data.</text>
</comment>
<dbReference type="EMBL" id="JRRC01480638">
    <property type="protein sequence ID" value="KHG07721.1"/>
    <property type="molecule type" value="Genomic_DNA"/>
</dbReference>
<dbReference type="AlphaFoldDB" id="A0A0B0N9E9"/>
<evidence type="ECO:0000313" key="2">
    <source>
        <dbReference type="Proteomes" id="UP000032142"/>
    </source>
</evidence>
<name>A0A0B0N9E9_GOSAR</name>
<dbReference type="Proteomes" id="UP000032142">
    <property type="component" value="Unassembled WGS sequence"/>
</dbReference>
<protein>
    <submittedName>
        <fullName evidence="1">von Willebrand factor</fullName>
    </submittedName>
</protein>